<keyword evidence="2" id="KW-1185">Reference proteome</keyword>
<proteinExistence type="predicted"/>
<sequence>MASGTGKESRRATFEINFHDSKTPHPQLEIVSDKRDPHAGFLSLEVHPPVIGAFPLDRRMTCRSSPSNQMEGLVTWSYPQSDFGEFRYTACYWEWVEDVLSCKKVVLECVKWDMCMIGGLPVHGDFYDEDVPSIQELTQGCLSNGINQGGVTILTVISTCHFYHGLRKRMLLSSTKKLDNIRPNIFKLLSLMDQGEKFSLVIPVLAGIYRILKDISTSSYLGASNIIFPIQYLYVWIGGYFDTYYQATHHYNGARMCKIAGERMAKYFDHLGARGLFWDVDTCNLHHKSLMQSKELSVIDNNEFSSSWNDYFINLRSSYVTI</sequence>
<evidence type="ECO:0000313" key="2">
    <source>
        <dbReference type="Proteomes" id="UP000823775"/>
    </source>
</evidence>
<organism evidence="1 2">
    <name type="scientific">Datura stramonium</name>
    <name type="common">Jimsonweed</name>
    <name type="synonym">Common thornapple</name>
    <dbReference type="NCBI Taxonomy" id="4076"/>
    <lineage>
        <taxon>Eukaryota</taxon>
        <taxon>Viridiplantae</taxon>
        <taxon>Streptophyta</taxon>
        <taxon>Embryophyta</taxon>
        <taxon>Tracheophyta</taxon>
        <taxon>Spermatophyta</taxon>
        <taxon>Magnoliopsida</taxon>
        <taxon>eudicotyledons</taxon>
        <taxon>Gunneridae</taxon>
        <taxon>Pentapetalae</taxon>
        <taxon>asterids</taxon>
        <taxon>lamiids</taxon>
        <taxon>Solanales</taxon>
        <taxon>Solanaceae</taxon>
        <taxon>Solanoideae</taxon>
        <taxon>Datureae</taxon>
        <taxon>Datura</taxon>
    </lineage>
</organism>
<evidence type="ECO:0000313" key="1">
    <source>
        <dbReference type="EMBL" id="MCD9638212.1"/>
    </source>
</evidence>
<name>A0ABS8UVP4_DATST</name>
<protein>
    <submittedName>
        <fullName evidence="1">Uncharacterized protein</fullName>
    </submittedName>
</protein>
<dbReference type="EMBL" id="JACEIK010002643">
    <property type="protein sequence ID" value="MCD9638212.1"/>
    <property type="molecule type" value="Genomic_DNA"/>
</dbReference>
<comment type="caution">
    <text evidence="1">The sequence shown here is derived from an EMBL/GenBank/DDBJ whole genome shotgun (WGS) entry which is preliminary data.</text>
</comment>
<gene>
    <name evidence="1" type="ORF">HAX54_022035</name>
</gene>
<dbReference type="PANTHER" id="PTHR36607:SF20">
    <property type="entry name" value="AMINOTRANSFERASE-LIKE PLANT MOBILE DOMAIN-CONTAINING PROTEIN"/>
    <property type="match status" value="1"/>
</dbReference>
<dbReference type="Proteomes" id="UP000823775">
    <property type="component" value="Unassembled WGS sequence"/>
</dbReference>
<accession>A0ABS8UVP4</accession>
<reference evidence="1 2" key="1">
    <citation type="journal article" date="2021" name="BMC Genomics">
        <title>Datura genome reveals duplications of psychoactive alkaloid biosynthetic genes and high mutation rate following tissue culture.</title>
        <authorList>
            <person name="Rajewski A."/>
            <person name="Carter-House D."/>
            <person name="Stajich J."/>
            <person name="Litt A."/>
        </authorList>
    </citation>
    <scope>NUCLEOTIDE SEQUENCE [LARGE SCALE GENOMIC DNA]</scope>
    <source>
        <strain evidence="1">AR-01</strain>
    </source>
</reference>
<dbReference type="PANTHER" id="PTHR36607">
    <property type="entry name" value="1,2-DIHYDROXY-3-KETO-5-METHYLTHIOPENTENE DIOXYGENASE 4"/>
    <property type="match status" value="1"/>
</dbReference>